<keyword evidence="1" id="KW-0812">Transmembrane</keyword>
<dbReference type="RefSeq" id="WP_046403765.1">
    <property type="nucleotide sequence ID" value="NZ_JADMYR010000054.1"/>
</dbReference>
<comment type="caution">
    <text evidence="2">The sequence shown here is derived from an EMBL/GenBank/DDBJ whole genome shotgun (WGS) entry which is preliminary data.</text>
</comment>
<sequence length="204" mass="24204">MKRFLIRMAVIAGIAAAFICLWMQYRSEHRERRRLEANQHSLLTDIQFYRTRDSLSAAGVERLTLSNREFREYAGELEKTVNALQLKVHRLQSASRTAVETHYPVTVRLRDTVVLRDTLTVADTLRHLHYETPWLMLDGAVCGDLFRGDVLSRDTLVQVVHRVPRRFWFIRWGTKAIRQEVTTRNPYSRITYTEYLELKRRKKR</sequence>
<proteinExistence type="predicted"/>
<dbReference type="Proteomes" id="UP001199750">
    <property type="component" value="Unassembled WGS sequence"/>
</dbReference>
<dbReference type="EMBL" id="JAKNDN010000054">
    <property type="protein sequence ID" value="MCG4962021.1"/>
    <property type="molecule type" value="Genomic_DNA"/>
</dbReference>
<dbReference type="Pfam" id="PF20186">
    <property type="entry name" value="DUF6549"/>
    <property type="match status" value="1"/>
</dbReference>
<evidence type="ECO:0000313" key="3">
    <source>
        <dbReference type="Proteomes" id="UP001199750"/>
    </source>
</evidence>
<evidence type="ECO:0000256" key="1">
    <source>
        <dbReference type="SAM" id="Phobius"/>
    </source>
</evidence>
<dbReference type="InterPro" id="IPR046679">
    <property type="entry name" value="DUF6549"/>
</dbReference>
<accession>A0AAW5CH03</accession>
<keyword evidence="1" id="KW-0472">Membrane</keyword>
<protein>
    <submittedName>
        <fullName evidence="2">Uncharacterized protein</fullName>
    </submittedName>
</protein>
<evidence type="ECO:0000313" key="2">
    <source>
        <dbReference type="EMBL" id="MCG4962021.1"/>
    </source>
</evidence>
<gene>
    <name evidence="2" type="ORF">L0P03_19580</name>
</gene>
<organism evidence="2 3">
    <name type="scientific">Odoribacter splanchnicus</name>
    <dbReference type="NCBI Taxonomy" id="28118"/>
    <lineage>
        <taxon>Bacteria</taxon>
        <taxon>Pseudomonadati</taxon>
        <taxon>Bacteroidota</taxon>
        <taxon>Bacteroidia</taxon>
        <taxon>Bacteroidales</taxon>
        <taxon>Odoribacteraceae</taxon>
        <taxon>Odoribacter</taxon>
    </lineage>
</organism>
<dbReference type="AlphaFoldDB" id="A0AAW5CH03"/>
<keyword evidence="1" id="KW-1133">Transmembrane helix</keyword>
<feature type="transmembrane region" description="Helical" evidence="1">
    <location>
        <begin position="6"/>
        <end position="25"/>
    </location>
</feature>
<reference evidence="2" key="1">
    <citation type="submission" date="2022-01" db="EMBL/GenBank/DDBJ databases">
        <title>Collection of gut derived symbiotic bacterial strains cultured from healthy donors.</title>
        <authorList>
            <person name="Lin H."/>
            <person name="Kohout C."/>
            <person name="Waligurski E."/>
            <person name="Pamer E.G."/>
        </authorList>
    </citation>
    <scope>NUCLEOTIDE SEQUENCE</scope>
    <source>
        <strain evidence="2">DFI.1.149</strain>
    </source>
</reference>
<name>A0AAW5CH03_9BACT</name>